<name>A0A932A7K4_9BACT</name>
<keyword evidence="1" id="KW-0472">Membrane</keyword>
<accession>A0A932A7K4</accession>
<dbReference type="Proteomes" id="UP000779809">
    <property type="component" value="Unassembled WGS sequence"/>
</dbReference>
<gene>
    <name evidence="2" type="ORF">HYX28_05265</name>
</gene>
<keyword evidence="1" id="KW-0812">Transmembrane</keyword>
<comment type="caution">
    <text evidence="2">The sequence shown here is derived from an EMBL/GenBank/DDBJ whole genome shotgun (WGS) entry which is preliminary data.</text>
</comment>
<keyword evidence="1" id="KW-1133">Transmembrane helix</keyword>
<dbReference type="AlphaFoldDB" id="A0A932A7K4"/>
<evidence type="ECO:0000313" key="3">
    <source>
        <dbReference type="Proteomes" id="UP000779809"/>
    </source>
</evidence>
<evidence type="ECO:0000256" key="1">
    <source>
        <dbReference type="SAM" id="Phobius"/>
    </source>
</evidence>
<protein>
    <submittedName>
        <fullName evidence="2">Uncharacterized protein</fullName>
    </submittedName>
</protein>
<organism evidence="2 3">
    <name type="scientific">Candidatus Korobacter versatilis</name>
    <dbReference type="NCBI Taxonomy" id="658062"/>
    <lineage>
        <taxon>Bacteria</taxon>
        <taxon>Pseudomonadati</taxon>
        <taxon>Acidobacteriota</taxon>
        <taxon>Terriglobia</taxon>
        <taxon>Terriglobales</taxon>
        <taxon>Candidatus Korobacteraceae</taxon>
        <taxon>Candidatus Korobacter</taxon>
    </lineage>
</organism>
<feature type="transmembrane region" description="Helical" evidence="1">
    <location>
        <begin position="66"/>
        <end position="84"/>
    </location>
</feature>
<dbReference type="EMBL" id="JACPNR010000006">
    <property type="protein sequence ID" value="MBI2678169.1"/>
    <property type="molecule type" value="Genomic_DNA"/>
</dbReference>
<evidence type="ECO:0000313" key="2">
    <source>
        <dbReference type="EMBL" id="MBI2678169.1"/>
    </source>
</evidence>
<reference evidence="2" key="1">
    <citation type="submission" date="2020-07" db="EMBL/GenBank/DDBJ databases">
        <title>Huge and variable diversity of episymbiotic CPR bacteria and DPANN archaea in groundwater ecosystems.</title>
        <authorList>
            <person name="He C.Y."/>
            <person name="Keren R."/>
            <person name="Whittaker M."/>
            <person name="Farag I.F."/>
            <person name="Doudna J."/>
            <person name="Cate J.H.D."/>
            <person name="Banfield J.F."/>
        </authorList>
    </citation>
    <scope>NUCLEOTIDE SEQUENCE</scope>
    <source>
        <strain evidence="2">NC_groundwater_580_Pr5_B-0.1um_64_19</strain>
    </source>
</reference>
<sequence length="102" mass="11103">MDRKTINRYLLTSSWFLLLVLALSVGMVWTRTAQANGLLRHNAQQEAQWEPIADGAAPLTDVTEDILGVGLASMALGLLIGLVGPWRRGMQALSTARIYPLG</sequence>
<proteinExistence type="predicted"/>